<comment type="caution">
    <text evidence="1">The sequence shown here is derived from an EMBL/GenBank/DDBJ whole genome shotgun (WGS) entry which is preliminary data.</text>
</comment>
<evidence type="ECO:0000313" key="1">
    <source>
        <dbReference type="EMBL" id="KAK9710950.1"/>
    </source>
</evidence>
<proteinExistence type="predicted"/>
<dbReference type="AlphaFoldDB" id="A0AAW1K1Q6"/>
<dbReference type="Proteomes" id="UP001458880">
    <property type="component" value="Unassembled WGS sequence"/>
</dbReference>
<evidence type="ECO:0000313" key="2">
    <source>
        <dbReference type="Proteomes" id="UP001458880"/>
    </source>
</evidence>
<sequence>MSRPSKIIRLVTDIKPTRMWIDGKSFYITNDPKNYTYDSHIHIEEYKAHFNIDFSNDLYRSRFHLPSIYYENLHNFSHFTIKELEEHTNTNISVPQISNAPIVISSECIKNVIDARHKLHSVFSVIRERQNVLQFISIPVTTDDVKMKFEAFKVKDWEWGKDKISIYFNSSIGKE</sequence>
<organism evidence="1 2">
    <name type="scientific">Popillia japonica</name>
    <name type="common">Japanese beetle</name>
    <dbReference type="NCBI Taxonomy" id="7064"/>
    <lineage>
        <taxon>Eukaryota</taxon>
        <taxon>Metazoa</taxon>
        <taxon>Ecdysozoa</taxon>
        <taxon>Arthropoda</taxon>
        <taxon>Hexapoda</taxon>
        <taxon>Insecta</taxon>
        <taxon>Pterygota</taxon>
        <taxon>Neoptera</taxon>
        <taxon>Endopterygota</taxon>
        <taxon>Coleoptera</taxon>
        <taxon>Polyphaga</taxon>
        <taxon>Scarabaeiformia</taxon>
        <taxon>Scarabaeidae</taxon>
        <taxon>Rutelinae</taxon>
        <taxon>Popillia</taxon>
    </lineage>
</organism>
<reference evidence="1 2" key="1">
    <citation type="journal article" date="2024" name="BMC Genomics">
        <title>De novo assembly and annotation of Popillia japonica's genome with initial clues to its potential as an invasive pest.</title>
        <authorList>
            <person name="Cucini C."/>
            <person name="Boschi S."/>
            <person name="Funari R."/>
            <person name="Cardaioli E."/>
            <person name="Iannotti N."/>
            <person name="Marturano G."/>
            <person name="Paoli F."/>
            <person name="Bruttini M."/>
            <person name="Carapelli A."/>
            <person name="Frati F."/>
            <person name="Nardi F."/>
        </authorList>
    </citation>
    <scope>NUCLEOTIDE SEQUENCE [LARGE SCALE GENOMIC DNA]</scope>
    <source>
        <strain evidence="1">DMR45628</strain>
    </source>
</reference>
<gene>
    <name evidence="1" type="ORF">QE152_g25707</name>
</gene>
<keyword evidence="2" id="KW-1185">Reference proteome</keyword>
<accession>A0AAW1K1Q6</accession>
<dbReference type="EMBL" id="JASPKY010000286">
    <property type="protein sequence ID" value="KAK9710950.1"/>
    <property type="molecule type" value="Genomic_DNA"/>
</dbReference>
<name>A0AAW1K1Q6_POPJA</name>
<protein>
    <submittedName>
        <fullName evidence="1">Uncharacterized protein</fullName>
    </submittedName>
</protein>